<sequence length="123" mass="14160">MSTTPNSKWKDALEKKNAISRRLRKIRKRLISLDVTYLDDAILKQEGIKLTTLDLEDESKTPGQMFYRMRPISGSEASTVDGDMLNLNPIQRCNRAQTRRIDYTLNQIIYGCEALPEPWVATE</sequence>
<dbReference type="EMBL" id="ML736228">
    <property type="protein sequence ID" value="KAE8377139.1"/>
    <property type="molecule type" value="Genomic_DNA"/>
</dbReference>
<dbReference type="Proteomes" id="UP000326198">
    <property type="component" value="Unassembled WGS sequence"/>
</dbReference>
<proteinExistence type="predicted"/>
<dbReference type="AlphaFoldDB" id="A0A5N7B6R5"/>
<accession>A0A5N7B6R5</accession>
<evidence type="ECO:0000313" key="2">
    <source>
        <dbReference type="Proteomes" id="UP000326198"/>
    </source>
</evidence>
<evidence type="ECO:0000313" key="1">
    <source>
        <dbReference type="EMBL" id="KAE8377139.1"/>
    </source>
</evidence>
<protein>
    <submittedName>
        <fullName evidence="1">Uncharacterized protein</fullName>
    </submittedName>
</protein>
<organism evidence="1 2">
    <name type="scientific">Aspergillus bertholletiae</name>
    <dbReference type="NCBI Taxonomy" id="1226010"/>
    <lineage>
        <taxon>Eukaryota</taxon>
        <taxon>Fungi</taxon>
        <taxon>Dikarya</taxon>
        <taxon>Ascomycota</taxon>
        <taxon>Pezizomycotina</taxon>
        <taxon>Eurotiomycetes</taxon>
        <taxon>Eurotiomycetidae</taxon>
        <taxon>Eurotiales</taxon>
        <taxon>Aspergillaceae</taxon>
        <taxon>Aspergillus</taxon>
        <taxon>Aspergillus subgen. Circumdati</taxon>
    </lineage>
</organism>
<reference evidence="1 2" key="1">
    <citation type="submission" date="2019-04" db="EMBL/GenBank/DDBJ databases">
        <title>Friends and foes A comparative genomics studyof 23 Aspergillus species from section Flavi.</title>
        <authorList>
            <consortium name="DOE Joint Genome Institute"/>
            <person name="Kjaerbolling I."/>
            <person name="Vesth T."/>
            <person name="Frisvad J.C."/>
            <person name="Nybo J.L."/>
            <person name="Theobald S."/>
            <person name="Kildgaard S."/>
            <person name="Isbrandt T."/>
            <person name="Kuo A."/>
            <person name="Sato A."/>
            <person name="Lyhne E.K."/>
            <person name="Kogle M.E."/>
            <person name="Wiebenga A."/>
            <person name="Kun R.S."/>
            <person name="Lubbers R.J."/>
            <person name="Makela M.R."/>
            <person name="Barry K."/>
            <person name="Chovatia M."/>
            <person name="Clum A."/>
            <person name="Daum C."/>
            <person name="Haridas S."/>
            <person name="He G."/>
            <person name="LaButti K."/>
            <person name="Lipzen A."/>
            <person name="Mondo S."/>
            <person name="Riley R."/>
            <person name="Salamov A."/>
            <person name="Simmons B.A."/>
            <person name="Magnuson J.K."/>
            <person name="Henrissat B."/>
            <person name="Mortensen U.H."/>
            <person name="Larsen T.O."/>
            <person name="Devries R.P."/>
            <person name="Grigoriev I.V."/>
            <person name="Machida M."/>
            <person name="Baker S.E."/>
            <person name="Andersen M.R."/>
        </authorList>
    </citation>
    <scope>NUCLEOTIDE SEQUENCE [LARGE SCALE GENOMIC DNA]</scope>
    <source>
        <strain evidence="1 2">IBT 29228</strain>
    </source>
</reference>
<dbReference type="OrthoDB" id="4206905at2759"/>
<keyword evidence="2" id="KW-1185">Reference proteome</keyword>
<name>A0A5N7B6R5_9EURO</name>
<gene>
    <name evidence="1" type="ORF">BDV26DRAFT_293441</name>
</gene>